<dbReference type="RefSeq" id="WP_183824748.1">
    <property type="nucleotide sequence ID" value="NZ_JACHEU010000001.1"/>
</dbReference>
<sequence length="288" mass="30760">MTPHLPVPKPAVIVISSHVARGTVGNRAAVFALETLGFPVWAVPTVMLPWHLGHGPGTKIVAPPEQFAALLGDLEGSKWLGEVRGVLSGFLGDYRQADAVASLVRAVKQRNPDALYVCDPVMGDLDGLYVPQAVAEAMRDQLMPLADIATPNRYELAWMSGRELTDLPSLAQAARAAPPRTMLVTSSPAAIAGRVGNLLVEGEQEMFAEHDLVRNPPNGVGDLTASLYLAHVLGGDTAQEALHATTASVYEVLKRAAQRGSNELQIETDAHSLRHPETEVSVRQLQAV</sequence>
<reference evidence="7 8" key="1">
    <citation type="submission" date="2020-08" db="EMBL/GenBank/DDBJ databases">
        <title>Genomic Encyclopedia of Type Strains, Phase IV (KMG-IV): sequencing the most valuable type-strain genomes for metagenomic binning, comparative biology and taxonomic classification.</title>
        <authorList>
            <person name="Goeker M."/>
        </authorList>
    </citation>
    <scope>NUCLEOTIDE SEQUENCE [LARGE SCALE GENOMIC DNA]</scope>
    <source>
        <strain evidence="7 8">DSM 11099</strain>
    </source>
</reference>
<dbReference type="EC" id="2.7.1.35" evidence="1"/>
<protein>
    <recommendedName>
        <fullName evidence="1">pyridoxal kinase</fullName>
        <ecNumber evidence="1">2.7.1.35</ecNumber>
    </recommendedName>
</protein>
<dbReference type="EMBL" id="JACHEU010000001">
    <property type="protein sequence ID" value="MBB6010873.1"/>
    <property type="molecule type" value="Genomic_DNA"/>
</dbReference>
<accession>A0A7W9S0W0</accession>
<dbReference type="GO" id="GO:0008478">
    <property type="term" value="F:pyridoxal kinase activity"/>
    <property type="evidence" value="ECO:0007669"/>
    <property type="project" value="UniProtKB-EC"/>
</dbReference>
<keyword evidence="5" id="KW-0067">ATP-binding</keyword>
<keyword evidence="4 7" id="KW-0418">Kinase</keyword>
<dbReference type="NCBIfam" id="TIGR00687">
    <property type="entry name" value="pyridox_kin"/>
    <property type="match status" value="1"/>
</dbReference>
<dbReference type="Proteomes" id="UP000533306">
    <property type="component" value="Unassembled WGS sequence"/>
</dbReference>
<keyword evidence="8" id="KW-1185">Reference proteome</keyword>
<dbReference type="NCBIfam" id="NF004398">
    <property type="entry name" value="PRK05756.1"/>
    <property type="match status" value="1"/>
</dbReference>
<evidence type="ECO:0000256" key="5">
    <source>
        <dbReference type="ARBA" id="ARBA00022840"/>
    </source>
</evidence>
<dbReference type="InterPro" id="IPR029056">
    <property type="entry name" value="Ribokinase-like"/>
</dbReference>
<dbReference type="Pfam" id="PF08543">
    <property type="entry name" value="Phos_pyr_kin"/>
    <property type="match status" value="1"/>
</dbReference>
<name>A0A7W9S0W0_9HYPH</name>
<dbReference type="InterPro" id="IPR004625">
    <property type="entry name" value="PyrdxlKinase"/>
</dbReference>
<dbReference type="GO" id="GO:0005829">
    <property type="term" value="C:cytosol"/>
    <property type="evidence" value="ECO:0007669"/>
    <property type="project" value="TreeGrafter"/>
</dbReference>
<evidence type="ECO:0000313" key="8">
    <source>
        <dbReference type="Proteomes" id="UP000533306"/>
    </source>
</evidence>
<dbReference type="GO" id="GO:0005524">
    <property type="term" value="F:ATP binding"/>
    <property type="evidence" value="ECO:0007669"/>
    <property type="project" value="UniProtKB-KW"/>
</dbReference>
<evidence type="ECO:0000256" key="4">
    <source>
        <dbReference type="ARBA" id="ARBA00022777"/>
    </source>
</evidence>
<dbReference type="CDD" id="cd01173">
    <property type="entry name" value="pyridoxal_pyridoxamine_kinase"/>
    <property type="match status" value="1"/>
</dbReference>
<evidence type="ECO:0000259" key="6">
    <source>
        <dbReference type="Pfam" id="PF08543"/>
    </source>
</evidence>
<dbReference type="AlphaFoldDB" id="A0A7W9S0W0"/>
<gene>
    <name evidence="7" type="ORF">HNR59_000218</name>
</gene>
<dbReference type="GO" id="GO:0009443">
    <property type="term" value="P:pyridoxal 5'-phosphate salvage"/>
    <property type="evidence" value="ECO:0007669"/>
    <property type="project" value="InterPro"/>
</dbReference>
<dbReference type="InterPro" id="IPR013749">
    <property type="entry name" value="PM/HMP-P_kinase-1"/>
</dbReference>
<keyword evidence="2 7" id="KW-0808">Transferase</keyword>
<evidence type="ECO:0000256" key="1">
    <source>
        <dbReference type="ARBA" id="ARBA00012104"/>
    </source>
</evidence>
<dbReference type="Gene3D" id="3.40.1190.20">
    <property type="match status" value="1"/>
</dbReference>
<feature type="domain" description="Pyridoxamine kinase/Phosphomethylpyrimidine kinase" evidence="6">
    <location>
        <begin position="89"/>
        <end position="262"/>
    </location>
</feature>
<keyword evidence="3" id="KW-0547">Nucleotide-binding</keyword>
<organism evidence="7 8">
    <name type="scientific">Aquamicrobium lusatiense</name>
    <dbReference type="NCBI Taxonomy" id="89772"/>
    <lineage>
        <taxon>Bacteria</taxon>
        <taxon>Pseudomonadati</taxon>
        <taxon>Pseudomonadota</taxon>
        <taxon>Alphaproteobacteria</taxon>
        <taxon>Hyphomicrobiales</taxon>
        <taxon>Phyllobacteriaceae</taxon>
        <taxon>Aquamicrobium</taxon>
    </lineage>
</organism>
<dbReference type="SUPFAM" id="SSF53613">
    <property type="entry name" value="Ribokinase-like"/>
    <property type="match status" value="1"/>
</dbReference>
<evidence type="ECO:0000256" key="3">
    <source>
        <dbReference type="ARBA" id="ARBA00022741"/>
    </source>
</evidence>
<dbReference type="PANTHER" id="PTHR10534">
    <property type="entry name" value="PYRIDOXAL KINASE"/>
    <property type="match status" value="1"/>
</dbReference>
<comment type="caution">
    <text evidence="7">The sequence shown here is derived from an EMBL/GenBank/DDBJ whole genome shotgun (WGS) entry which is preliminary data.</text>
</comment>
<evidence type="ECO:0000313" key="7">
    <source>
        <dbReference type="EMBL" id="MBB6010873.1"/>
    </source>
</evidence>
<evidence type="ECO:0000256" key="2">
    <source>
        <dbReference type="ARBA" id="ARBA00022679"/>
    </source>
</evidence>
<dbReference type="PANTHER" id="PTHR10534:SF2">
    <property type="entry name" value="PYRIDOXAL KINASE"/>
    <property type="match status" value="1"/>
</dbReference>
<proteinExistence type="predicted"/>